<keyword evidence="2" id="KW-0238">DNA-binding</keyword>
<dbReference type="InterPro" id="IPR051011">
    <property type="entry name" value="Metal_resp_trans_reg"/>
</dbReference>
<dbReference type="InterPro" id="IPR011991">
    <property type="entry name" value="ArsR-like_HTH"/>
</dbReference>
<dbReference type="CDD" id="cd00090">
    <property type="entry name" value="HTH_ARSR"/>
    <property type="match status" value="1"/>
</dbReference>
<protein>
    <submittedName>
        <fullName evidence="5">Transcriptional regulator</fullName>
    </submittedName>
</protein>
<evidence type="ECO:0000259" key="4">
    <source>
        <dbReference type="SMART" id="SM00418"/>
    </source>
</evidence>
<evidence type="ECO:0000313" key="5">
    <source>
        <dbReference type="EMBL" id="GGN45101.1"/>
    </source>
</evidence>
<evidence type="ECO:0000313" key="6">
    <source>
        <dbReference type="Proteomes" id="UP000653411"/>
    </source>
</evidence>
<reference evidence="5" key="1">
    <citation type="journal article" date="2014" name="Int. J. Syst. Evol. Microbiol.">
        <title>Complete genome sequence of Corynebacterium casei LMG S-19264T (=DSM 44701T), isolated from a smear-ripened cheese.</title>
        <authorList>
            <consortium name="US DOE Joint Genome Institute (JGI-PGF)"/>
            <person name="Walter F."/>
            <person name="Albersmeier A."/>
            <person name="Kalinowski J."/>
            <person name="Ruckert C."/>
        </authorList>
    </citation>
    <scope>NUCLEOTIDE SEQUENCE</scope>
    <source>
        <strain evidence="5">CGMCC 4.7110</strain>
    </source>
</reference>
<dbReference type="AlphaFoldDB" id="A0A918CXH0"/>
<dbReference type="InterPro" id="IPR036390">
    <property type="entry name" value="WH_DNA-bd_sf"/>
</dbReference>
<dbReference type="GO" id="GO:0003700">
    <property type="term" value="F:DNA-binding transcription factor activity"/>
    <property type="evidence" value="ECO:0007669"/>
    <property type="project" value="InterPro"/>
</dbReference>
<evidence type="ECO:0000256" key="1">
    <source>
        <dbReference type="ARBA" id="ARBA00023015"/>
    </source>
</evidence>
<dbReference type="PANTHER" id="PTHR43132:SF8">
    <property type="entry name" value="HTH-TYPE TRANSCRIPTIONAL REGULATOR KMTR"/>
    <property type="match status" value="1"/>
</dbReference>
<dbReference type="InterPro" id="IPR001845">
    <property type="entry name" value="HTH_ArsR_DNA-bd_dom"/>
</dbReference>
<organism evidence="5 6">
    <name type="scientific">Streptomyces fuscichromogenes</name>
    <dbReference type="NCBI Taxonomy" id="1324013"/>
    <lineage>
        <taxon>Bacteria</taxon>
        <taxon>Bacillati</taxon>
        <taxon>Actinomycetota</taxon>
        <taxon>Actinomycetes</taxon>
        <taxon>Kitasatosporales</taxon>
        <taxon>Streptomycetaceae</taxon>
        <taxon>Streptomyces</taxon>
    </lineage>
</organism>
<comment type="caution">
    <text evidence="5">The sequence shown here is derived from an EMBL/GenBank/DDBJ whole genome shotgun (WGS) entry which is preliminary data.</text>
</comment>
<proteinExistence type="predicted"/>
<evidence type="ECO:0000256" key="3">
    <source>
        <dbReference type="ARBA" id="ARBA00023163"/>
    </source>
</evidence>
<keyword evidence="1" id="KW-0805">Transcription regulation</keyword>
<name>A0A918CXH0_9ACTN</name>
<feature type="domain" description="HTH arsR-type" evidence="4">
    <location>
        <begin position="257"/>
        <end position="329"/>
    </location>
</feature>
<evidence type="ECO:0000256" key="2">
    <source>
        <dbReference type="ARBA" id="ARBA00023125"/>
    </source>
</evidence>
<dbReference type="GO" id="GO:0003677">
    <property type="term" value="F:DNA binding"/>
    <property type="evidence" value="ECO:0007669"/>
    <property type="project" value="UniProtKB-KW"/>
</dbReference>
<reference evidence="5" key="2">
    <citation type="submission" date="2020-09" db="EMBL/GenBank/DDBJ databases">
        <authorList>
            <person name="Sun Q."/>
            <person name="Zhou Y."/>
        </authorList>
    </citation>
    <scope>NUCLEOTIDE SEQUENCE</scope>
    <source>
        <strain evidence="5">CGMCC 4.7110</strain>
    </source>
</reference>
<dbReference type="InterPro" id="IPR036388">
    <property type="entry name" value="WH-like_DNA-bd_sf"/>
</dbReference>
<dbReference type="Proteomes" id="UP000653411">
    <property type="component" value="Unassembled WGS sequence"/>
</dbReference>
<dbReference type="Pfam" id="PF12840">
    <property type="entry name" value="HTH_20"/>
    <property type="match status" value="1"/>
</dbReference>
<keyword evidence="6" id="KW-1185">Reference proteome</keyword>
<keyword evidence="3" id="KW-0804">Transcription</keyword>
<dbReference type="Gene3D" id="1.10.10.10">
    <property type="entry name" value="Winged helix-like DNA-binding domain superfamily/Winged helix DNA-binding domain"/>
    <property type="match status" value="1"/>
</dbReference>
<dbReference type="EMBL" id="BMML01000045">
    <property type="protein sequence ID" value="GGN45101.1"/>
    <property type="molecule type" value="Genomic_DNA"/>
</dbReference>
<gene>
    <name evidence="5" type="ORF">GCM10011578_096710</name>
</gene>
<sequence length="335" mass="36264">MLRVHFTDADLARVEVATAPDPLWETVLASQQLTAAGRVPPVFRAWRRRTGAVLADRQLSGTLGLLRALAPAASYFPDFLTPAAGAEGLRSALEAVRATPPGRLGQELRLLARLRYPHGAPSWLRDLASGDRDRLAEVVEALRTLHHAVIAPEWTDVAATVAADRAVRVRAVRDGGGHRLLSTLGPRMRWRPPVLYTDYPVDRDLHLDGRGLRLIPSYFCRRTPVTLADASLRPVLVCPAEQEAAWAAALRHERRPDALAAVLGRTRARILEALDEAATTGELARRLGVSAAGASQHAHALAGAGLVRSRRTGSHVLHTLTPLGRALLHGELPVD</sequence>
<dbReference type="PANTHER" id="PTHR43132">
    <property type="entry name" value="ARSENICAL RESISTANCE OPERON REPRESSOR ARSR-RELATED"/>
    <property type="match status" value="1"/>
</dbReference>
<accession>A0A918CXH0</accession>
<dbReference type="SMART" id="SM00418">
    <property type="entry name" value="HTH_ARSR"/>
    <property type="match status" value="1"/>
</dbReference>
<dbReference type="RefSeq" id="WP_189269360.1">
    <property type="nucleotide sequence ID" value="NZ_BMML01000045.1"/>
</dbReference>
<dbReference type="SUPFAM" id="SSF46785">
    <property type="entry name" value="Winged helix' DNA-binding domain"/>
    <property type="match status" value="1"/>
</dbReference>